<proteinExistence type="predicted"/>
<organism evidence="2 3">
    <name type="scientific">Amycolatopsis acidicola</name>
    <dbReference type="NCBI Taxonomy" id="2596893"/>
    <lineage>
        <taxon>Bacteria</taxon>
        <taxon>Bacillati</taxon>
        <taxon>Actinomycetota</taxon>
        <taxon>Actinomycetes</taxon>
        <taxon>Pseudonocardiales</taxon>
        <taxon>Pseudonocardiaceae</taxon>
        <taxon>Amycolatopsis</taxon>
    </lineage>
</organism>
<reference evidence="2" key="1">
    <citation type="submission" date="2019-09" db="EMBL/GenBank/DDBJ databases">
        <authorList>
            <person name="Teo W.F.A."/>
            <person name="Duangmal K."/>
        </authorList>
    </citation>
    <scope>NUCLEOTIDE SEQUENCE [LARGE SCALE GENOMIC DNA]</scope>
    <source>
        <strain evidence="2">K81G1</strain>
    </source>
</reference>
<feature type="region of interest" description="Disordered" evidence="1">
    <location>
        <begin position="1"/>
        <end position="56"/>
    </location>
</feature>
<protein>
    <submittedName>
        <fullName evidence="2">Uncharacterized protein</fullName>
    </submittedName>
</protein>
<dbReference type="EMBL" id="VMNW02000020">
    <property type="protein sequence ID" value="KAA9160682.1"/>
    <property type="molecule type" value="Genomic_DNA"/>
</dbReference>
<comment type="caution">
    <text evidence="2">The sequence shown here is derived from an EMBL/GenBank/DDBJ whole genome shotgun (WGS) entry which is preliminary data.</text>
</comment>
<dbReference type="AlphaFoldDB" id="A0A5N0V844"/>
<keyword evidence="3" id="KW-1185">Reference proteome</keyword>
<dbReference type="OrthoDB" id="3908445at2"/>
<dbReference type="RefSeq" id="WP_144752424.1">
    <property type="nucleotide sequence ID" value="NZ_VMNW02000020.1"/>
</dbReference>
<sequence>MGSPEPADFSNPSIGESSAAEADPGSTETEDPEGEPSQNLEPAAGAEQDPRDSRHVPVRVEVKVDRNDGGTVAGFVQQVVGRAMAAHNLPSAYVEQRGKTFAAPEDFSKSRRILDFHHVVVVVAEQDAGRHHAAVTLLAGRGDVVPRQVFREPGDRLDLDALQLDRSSGWLLDLRNDTELDPSFGLTLWSLQDQLRDKGSYLVVIVQPNTWSRVCGGAEPLEYRLARVPARVIVRKQLSVGDRPVDPEPYLREQQLVERLSSATPAEALRHAQVIETVHYSGDETLVLKDTDADTARWTADDRMRYRIDAVLRILNNWRKELLDWHIANGDSFVRNYLLAAAAMEGGTAGAVFEATVELAVALGESGPDVAGQRGPGILELTRKVRAELADDDRVKFTRPGYADAVLDYFWADRQHLRARFVKWLGALPRIIATDRVVVANRVAQYVLRWTERQGEVELLRTVTNEWAVDVELRPVVADLVTAVALRDDDVGKRTRADLLAFAKRKDEAPLPLLAAAVCGGPWGLIHPRLALRRLGEIGQNSDPEVRQAVVDAIGALWARQDADRHILGRVVKWCEDPGNRPLGATVFLALAALHDRRADLPELARTDESGQATRDQLIKGWRAVLDTRPPAAGEVLASWLGAAIRYPAFQADLAELLASAAKGWQPGELDERRPVFLTRLLYRWAPVDDDSADAESRARVRDVILSHVHLRV</sequence>
<evidence type="ECO:0000313" key="2">
    <source>
        <dbReference type="EMBL" id="KAA9160682.1"/>
    </source>
</evidence>
<gene>
    <name evidence="2" type="ORF">FPZ12_016150</name>
</gene>
<accession>A0A5N0V844</accession>
<name>A0A5N0V844_9PSEU</name>
<dbReference type="Proteomes" id="UP000319769">
    <property type="component" value="Unassembled WGS sequence"/>
</dbReference>
<evidence type="ECO:0000313" key="3">
    <source>
        <dbReference type="Proteomes" id="UP000319769"/>
    </source>
</evidence>
<evidence type="ECO:0000256" key="1">
    <source>
        <dbReference type="SAM" id="MobiDB-lite"/>
    </source>
</evidence>